<organism evidence="1 2">
    <name type="scientific">Marivirga atlantica</name>
    <dbReference type="NCBI Taxonomy" id="1548457"/>
    <lineage>
        <taxon>Bacteria</taxon>
        <taxon>Pseudomonadati</taxon>
        <taxon>Bacteroidota</taxon>
        <taxon>Cytophagia</taxon>
        <taxon>Cytophagales</taxon>
        <taxon>Marivirgaceae</taxon>
        <taxon>Marivirga</taxon>
    </lineage>
</organism>
<accession>A0A937DFW0</accession>
<evidence type="ECO:0000313" key="1">
    <source>
        <dbReference type="EMBL" id="MBL0764118.1"/>
    </source>
</evidence>
<dbReference type="EMBL" id="JAERQG010000001">
    <property type="protein sequence ID" value="MBL0764118.1"/>
    <property type="molecule type" value="Genomic_DNA"/>
</dbReference>
<name>A0A937DFW0_9BACT</name>
<dbReference type="Proteomes" id="UP000642920">
    <property type="component" value="Unassembled WGS sequence"/>
</dbReference>
<comment type="caution">
    <text evidence="1">The sequence shown here is derived from an EMBL/GenBank/DDBJ whole genome shotgun (WGS) entry which is preliminary data.</text>
</comment>
<proteinExistence type="predicted"/>
<gene>
    <name evidence="1" type="ORF">JKP34_02565</name>
</gene>
<evidence type="ECO:0000313" key="2">
    <source>
        <dbReference type="Proteomes" id="UP000642920"/>
    </source>
</evidence>
<evidence type="ECO:0008006" key="3">
    <source>
        <dbReference type="Google" id="ProtNLM"/>
    </source>
</evidence>
<sequence length="481" mass="54964">MNRIQINILYASEDDKSILDGKGWVTYFKKFLFMMLRQTSGKSFELNLLSDTDTHELKEEGILIALLSPDFILSGNSLDRLESFISNSDRNLEKTVFKVFKAPLDYVDVPDSIKHLPAYKLYHTEEDENQRELHDFFSKEAEKNYWMKMIDLCFDIYEAILEKVNKPITEKDIAHKRKAVYLAETGQDLVGARNIIKRELIRHGFEVYPKSHATLTAGEWKASIAKDLEECTFSIHMIGASYGNIPKGSEISIVDLQNEMAASKSEEKNKLERLIWISPSLKYASEKQKSFIHNIKRDAHASAGAEVLQTSLEDFKNTLWEELLAGGINSKLKSIDLTNSPNQLSVYLLADSQDKEVSKKVMDILKKRNVNVLQMPDLGGLMELRNHHIDCLKQMDVAFVVQDNVNEQWVHMKLLDLLKAPGFGRNKPILGKLLLSSQPKEELSVLGKKYQIKVAGVNDLETVENFLIQLEKEFKKPEVIN</sequence>
<dbReference type="RefSeq" id="WP_201917392.1">
    <property type="nucleotide sequence ID" value="NZ_JAERQG010000001.1"/>
</dbReference>
<reference evidence="1" key="1">
    <citation type="submission" date="2021-01" db="EMBL/GenBank/DDBJ databases">
        <title>Marivirga sp. nov., isolated from intertidal surface sediments.</title>
        <authorList>
            <person name="Zhang M."/>
        </authorList>
    </citation>
    <scope>NUCLEOTIDE SEQUENCE</scope>
    <source>
        <strain evidence="1">SM1354</strain>
    </source>
</reference>
<dbReference type="AlphaFoldDB" id="A0A937DFW0"/>
<protein>
    <recommendedName>
        <fullName evidence="3">DUF4062 domain-containing protein</fullName>
    </recommendedName>
</protein>
<keyword evidence="2" id="KW-1185">Reference proteome</keyword>